<dbReference type="AlphaFoldDB" id="A0A0D2BAE5"/>
<evidence type="ECO:0000259" key="1">
    <source>
        <dbReference type="PROSITE" id="PS50141"/>
    </source>
</evidence>
<dbReference type="HOGENOM" id="CLU_005382_2_1_1"/>
<dbReference type="RefSeq" id="XP_013309795.1">
    <property type="nucleotide sequence ID" value="XM_013454341.1"/>
</dbReference>
<evidence type="ECO:0000313" key="3">
    <source>
        <dbReference type="Proteomes" id="UP000054342"/>
    </source>
</evidence>
<name>A0A0D2BAE5_9EURO</name>
<dbReference type="Pfam" id="PF02137">
    <property type="entry name" value="A_deamin"/>
    <property type="match status" value="1"/>
</dbReference>
<sequence>MTSLPERIARLVQSKFETLPLKCKPRTLAEGRREWTPLSAVVLAKDGDEDDLTCISLATGTKCLSASALPKCHGMVLHDSHAEILALRGFNYWLLTEVQNILHRPAYQSPFLELAGGPESDHNPDTPLSTFCPPLRLKQDVSIHFFTTEAPCGDASMEILMSSMPLEETEPWPVDDNALTALQGRGHFSLLGYVRRKPARADAEPSHSKSCTDKLAVKQFTSALSYPADLFIQQTTNAYIQNLIVYAHQHDATSYQRAFGPSGRLSNVVDLGRFFNVLPLPRSFPRFSYESTPDPLSDNMKPKASNISALWIKGSPSDAADVVEVLINGVKQGFKQWDSRSAKASSISRYKLLQLALRITITHSAERPEANHAVNSPRLMDDSWLLALHHALSANTYGTAKATHLRRSRRVNKDNITAALGNWTKNEGDHDWKCG</sequence>
<dbReference type="InterPro" id="IPR002466">
    <property type="entry name" value="A_deamin"/>
</dbReference>
<dbReference type="PANTHER" id="PTHR47803">
    <property type="entry name" value="TRNA-SPECIFIC ADENOSINE DEAMINASE 1"/>
    <property type="match status" value="1"/>
</dbReference>
<dbReference type="PROSITE" id="PS50141">
    <property type="entry name" value="A_DEAMIN_EDITASE"/>
    <property type="match status" value="1"/>
</dbReference>
<dbReference type="GO" id="GO:0043829">
    <property type="term" value="F:tRNA-specific adenosine-37 deaminase activity"/>
    <property type="evidence" value="ECO:0007669"/>
    <property type="project" value="TreeGrafter"/>
</dbReference>
<reference evidence="2 3" key="1">
    <citation type="submission" date="2015-01" db="EMBL/GenBank/DDBJ databases">
        <title>The Genome Sequence of Exophiala xenobiotica CBS118157.</title>
        <authorList>
            <consortium name="The Broad Institute Genomics Platform"/>
            <person name="Cuomo C."/>
            <person name="de Hoog S."/>
            <person name="Gorbushina A."/>
            <person name="Stielow B."/>
            <person name="Teixiera M."/>
            <person name="Abouelleil A."/>
            <person name="Chapman S.B."/>
            <person name="Priest M."/>
            <person name="Young S.K."/>
            <person name="Wortman J."/>
            <person name="Nusbaum C."/>
            <person name="Birren B."/>
        </authorList>
    </citation>
    <scope>NUCLEOTIDE SEQUENCE [LARGE SCALE GENOMIC DNA]</scope>
    <source>
        <strain evidence="2 3">CBS 118157</strain>
    </source>
</reference>
<dbReference type="STRING" id="348802.A0A0D2BAE5"/>
<dbReference type="GeneID" id="25332817"/>
<dbReference type="OrthoDB" id="10268011at2759"/>
<dbReference type="Proteomes" id="UP000054342">
    <property type="component" value="Unassembled WGS sequence"/>
</dbReference>
<dbReference type="EMBL" id="KN847323">
    <property type="protein sequence ID" value="KIW49211.1"/>
    <property type="molecule type" value="Genomic_DNA"/>
</dbReference>
<dbReference type="PANTHER" id="PTHR47803:SF1">
    <property type="entry name" value="TRNA-SPECIFIC ADENOSINE DEAMINASE 1"/>
    <property type="match status" value="1"/>
</dbReference>
<gene>
    <name evidence="2" type="ORF">PV05_10909</name>
</gene>
<keyword evidence="3" id="KW-1185">Reference proteome</keyword>
<dbReference type="SMART" id="SM00552">
    <property type="entry name" value="ADEAMc"/>
    <property type="match status" value="1"/>
</dbReference>
<dbReference type="InterPro" id="IPR042935">
    <property type="entry name" value="Tad1"/>
</dbReference>
<feature type="domain" description="A to I editase" evidence="1">
    <location>
        <begin position="56"/>
        <end position="353"/>
    </location>
</feature>
<organism evidence="2 3">
    <name type="scientific">Exophiala xenobiotica</name>
    <dbReference type="NCBI Taxonomy" id="348802"/>
    <lineage>
        <taxon>Eukaryota</taxon>
        <taxon>Fungi</taxon>
        <taxon>Dikarya</taxon>
        <taxon>Ascomycota</taxon>
        <taxon>Pezizomycotina</taxon>
        <taxon>Eurotiomycetes</taxon>
        <taxon>Chaetothyriomycetidae</taxon>
        <taxon>Chaetothyriales</taxon>
        <taxon>Herpotrichiellaceae</taxon>
        <taxon>Exophiala</taxon>
    </lineage>
</organism>
<dbReference type="GO" id="GO:0003723">
    <property type="term" value="F:RNA binding"/>
    <property type="evidence" value="ECO:0007669"/>
    <property type="project" value="InterPro"/>
</dbReference>
<evidence type="ECO:0000313" key="2">
    <source>
        <dbReference type="EMBL" id="KIW49211.1"/>
    </source>
</evidence>
<accession>A0A0D2BAE5</accession>
<proteinExistence type="predicted"/>
<protein>
    <recommendedName>
        <fullName evidence="1">A to I editase domain-containing protein</fullName>
    </recommendedName>
</protein>
<dbReference type="GO" id="GO:0002100">
    <property type="term" value="P:tRNA wobble adenosine to inosine editing"/>
    <property type="evidence" value="ECO:0007669"/>
    <property type="project" value="InterPro"/>
</dbReference>